<dbReference type="Gene3D" id="1.10.10.10">
    <property type="entry name" value="Winged helix-like DNA-binding domain superfamily/Winged helix DNA-binding domain"/>
    <property type="match status" value="1"/>
</dbReference>
<evidence type="ECO:0000313" key="5">
    <source>
        <dbReference type="Proteomes" id="UP000438760"/>
    </source>
</evidence>
<dbReference type="Pfam" id="PF08279">
    <property type="entry name" value="HTH_11"/>
    <property type="match status" value="1"/>
</dbReference>
<dbReference type="InterPro" id="IPR013196">
    <property type="entry name" value="HTH_11"/>
</dbReference>
<name>A0A6I3LNF0_9FLAO</name>
<dbReference type="PROSITE" id="PS51000">
    <property type="entry name" value="HTH_DEOR_2"/>
    <property type="match status" value="1"/>
</dbReference>
<keyword evidence="2" id="KW-0804">Transcription</keyword>
<dbReference type="Pfam" id="PF13280">
    <property type="entry name" value="WYL"/>
    <property type="match status" value="1"/>
</dbReference>
<reference evidence="4 5" key="1">
    <citation type="submission" date="2019-11" db="EMBL/GenBank/DDBJ databases">
        <title>Genome of Strain BIT-d1.</title>
        <authorList>
            <person name="Yang Y."/>
        </authorList>
    </citation>
    <scope>NUCLEOTIDE SEQUENCE [LARGE SCALE GENOMIC DNA]</scope>
    <source>
        <strain evidence="4 5">BIT-d1</strain>
    </source>
</reference>
<accession>A0A6I3LNF0</accession>
<dbReference type="SUPFAM" id="SSF46785">
    <property type="entry name" value="Winged helix' DNA-binding domain"/>
    <property type="match status" value="1"/>
</dbReference>
<dbReference type="PROSITE" id="PS52050">
    <property type="entry name" value="WYL"/>
    <property type="match status" value="1"/>
</dbReference>
<evidence type="ECO:0000256" key="1">
    <source>
        <dbReference type="ARBA" id="ARBA00023015"/>
    </source>
</evidence>
<dbReference type="InterPro" id="IPR051534">
    <property type="entry name" value="CBASS_pafABC_assoc_protein"/>
</dbReference>
<dbReference type="OrthoDB" id="9815009at2"/>
<dbReference type="InterPro" id="IPR036390">
    <property type="entry name" value="WH_DNA-bd_sf"/>
</dbReference>
<keyword evidence="5" id="KW-1185">Reference proteome</keyword>
<organism evidence="4 5">
    <name type="scientific">Myroides albus</name>
    <dbReference type="NCBI Taxonomy" id="2562892"/>
    <lineage>
        <taxon>Bacteria</taxon>
        <taxon>Pseudomonadati</taxon>
        <taxon>Bacteroidota</taxon>
        <taxon>Flavobacteriia</taxon>
        <taxon>Flavobacteriales</taxon>
        <taxon>Flavobacteriaceae</taxon>
        <taxon>Myroides</taxon>
    </lineage>
</organism>
<proteinExistence type="predicted"/>
<dbReference type="GO" id="GO:0003700">
    <property type="term" value="F:DNA-binding transcription factor activity"/>
    <property type="evidence" value="ECO:0007669"/>
    <property type="project" value="InterPro"/>
</dbReference>
<comment type="caution">
    <text evidence="4">The sequence shown here is derived from an EMBL/GenBank/DDBJ whole genome shotgun (WGS) entry which is preliminary data.</text>
</comment>
<protein>
    <submittedName>
        <fullName evidence="4">WYL domain-containing protein</fullName>
    </submittedName>
</protein>
<feature type="domain" description="HTH deoR-type" evidence="3">
    <location>
        <begin position="7"/>
        <end position="62"/>
    </location>
</feature>
<dbReference type="PANTHER" id="PTHR34580">
    <property type="match status" value="1"/>
</dbReference>
<evidence type="ECO:0000256" key="2">
    <source>
        <dbReference type="ARBA" id="ARBA00023163"/>
    </source>
</evidence>
<dbReference type="InterPro" id="IPR036388">
    <property type="entry name" value="WH-like_DNA-bd_sf"/>
</dbReference>
<dbReference type="PANTHER" id="PTHR34580:SF1">
    <property type="entry name" value="PROTEIN PAFC"/>
    <property type="match status" value="1"/>
</dbReference>
<evidence type="ECO:0000313" key="4">
    <source>
        <dbReference type="EMBL" id="MTG97702.1"/>
    </source>
</evidence>
<gene>
    <name evidence="4" type="ORF">GJV76_06040</name>
</gene>
<sequence length="242" mass="28048">MSESIPRLNRLSAILVQLQSKRLVTASEIAAKHNVSVRTVYRDIRALEDSGVPIVTEEGKGYSIMEGYSLPPIMFSQEEANALITVEQLIGQNSDSSLVQQYCSAVEKLKAVMRFSQREKMELLCDRIQVRPNSTERNSSDLLVRLQSAMVNYQVVEIAYLSLDNKRTEREIEPFALYTTQENWILIAFCRLRSEFRAFRLDRIERMHVSLKCFEPHDLTLQEYIESCRQKYRNSVEEAKNE</sequence>
<evidence type="ECO:0000259" key="3">
    <source>
        <dbReference type="PROSITE" id="PS51000"/>
    </source>
</evidence>
<dbReference type="AlphaFoldDB" id="A0A6I3LNF0"/>
<keyword evidence="1" id="KW-0805">Transcription regulation</keyword>
<dbReference type="RefSeq" id="WP_155091743.1">
    <property type="nucleotide sequence ID" value="NZ_WMJX01000009.1"/>
</dbReference>
<dbReference type="InterPro" id="IPR001034">
    <property type="entry name" value="DeoR_HTH"/>
</dbReference>
<dbReference type="InterPro" id="IPR026881">
    <property type="entry name" value="WYL_dom"/>
</dbReference>
<dbReference type="Proteomes" id="UP000438760">
    <property type="component" value="Unassembled WGS sequence"/>
</dbReference>
<dbReference type="EMBL" id="WMJX01000009">
    <property type="protein sequence ID" value="MTG97702.1"/>
    <property type="molecule type" value="Genomic_DNA"/>
</dbReference>